<evidence type="ECO:0000256" key="2">
    <source>
        <dbReference type="SAM" id="MobiDB-lite"/>
    </source>
</evidence>
<dbReference type="RefSeq" id="WP_099082093.1">
    <property type="nucleotide sequence ID" value="NZ_AWQQ01000017.1"/>
</dbReference>
<accession>A0A2C6MIL1</accession>
<evidence type="ECO:0000256" key="3">
    <source>
        <dbReference type="SAM" id="Phobius"/>
    </source>
</evidence>
<dbReference type="InterPro" id="IPR019734">
    <property type="entry name" value="TPR_rpt"/>
</dbReference>
<name>A0A2C6MIL1_9FIRM</name>
<feature type="transmembrane region" description="Helical" evidence="3">
    <location>
        <begin position="51"/>
        <end position="69"/>
    </location>
</feature>
<feature type="repeat" description="TPR" evidence="1">
    <location>
        <begin position="260"/>
        <end position="293"/>
    </location>
</feature>
<dbReference type="OrthoDB" id="1786162at2"/>
<keyword evidence="1" id="KW-0802">TPR repeat</keyword>
<proteinExistence type="predicted"/>
<evidence type="ECO:0000256" key="1">
    <source>
        <dbReference type="PROSITE-ProRule" id="PRU00339"/>
    </source>
</evidence>
<dbReference type="SUPFAM" id="SSF48452">
    <property type="entry name" value="TPR-like"/>
    <property type="match status" value="1"/>
</dbReference>
<dbReference type="InterPro" id="IPR011990">
    <property type="entry name" value="TPR-like_helical_dom_sf"/>
</dbReference>
<sequence>MWVYWLTLGSLSVVLYFPYKKFLSRSVALRASIATFLIGMVYPLLLVKLSVAQTVFSLALLLLFLGAAISKNHPSWEAEEPEETGQTDLPPDAAGAELTDLRAAEMEAITGRKPLKTAEPPVANPNIPEDSPAAAMLQIEEAPAETAVEVVIEENAPRENSVPAVVLEGPDLSEDAAEPVEMADLVSEQTRTQENAAQADSLSAITPVEQDLSEDVSELVEIADPASGETRSLEDNPPEDNLPVEIPRETEPVPDGSLSPQSLLVEGLCLTKRKQYAQAVRHFNKVIASEPEPELIYMAVSELSSLYQHLGLYPMASEIITAFAEHPALKEHPGMANLKQKARFIRYLVDLLNRDGYGHIPYQEVPEAVRREAFDNSLNINHLIS</sequence>
<keyword evidence="5" id="KW-1185">Reference proteome</keyword>
<dbReference type="EMBL" id="AWQQ01000017">
    <property type="protein sequence ID" value="PHJ39645.1"/>
    <property type="molecule type" value="Genomic_DNA"/>
</dbReference>
<keyword evidence="3" id="KW-1133">Transmembrane helix</keyword>
<comment type="caution">
    <text evidence="4">The sequence shown here is derived from an EMBL/GenBank/DDBJ whole genome shotgun (WGS) entry which is preliminary data.</text>
</comment>
<dbReference type="AlphaFoldDB" id="A0A2C6MIL1"/>
<protein>
    <recommendedName>
        <fullName evidence="6">Tetratricopeptide repeat protein</fullName>
    </recommendedName>
</protein>
<organism evidence="4 5">
    <name type="scientific">Desulforamulus profundi</name>
    <dbReference type="NCBI Taxonomy" id="1383067"/>
    <lineage>
        <taxon>Bacteria</taxon>
        <taxon>Bacillati</taxon>
        <taxon>Bacillota</taxon>
        <taxon>Clostridia</taxon>
        <taxon>Eubacteriales</taxon>
        <taxon>Peptococcaceae</taxon>
        <taxon>Desulforamulus</taxon>
    </lineage>
</organism>
<feature type="region of interest" description="Disordered" evidence="2">
    <location>
        <begin position="225"/>
        <end position="244"/>
    </location>
</feature>
<keyword evidence="3" id="KW-0812">Transmembrane</keyword>
<dbReference type="Gene3D" id="1.25.40.10">
    <property type="entry name" value="Tetratricopeptide repeat domain"/>
    <property type="match status" value="1"/>
</dbReference>
<evidence type="ECO:0008006" key="6">
    <source>
        <dbReference type="Google" id="ProtNLM"/>
    </source>
</evidence>
<evidence type="ECO:0000313" key="4">
    <source>
        <dbReference type="EMBL" id="PHJ39645.1"/>
    </source>
</evidence>
<dbReference type="PROSITE" id="PS50005">
    <property type="entry name" value="TPR"/>
    <property type="match status" value="1"/>
</dbReference>
<reference evidence="4 5" key="1">
    <citation type="submission" date="2013-09" db="EMBL/GenBank/DDBJ databases">
        <title>Biodegradation of hydrocarbons in the deep terrestrial subsurface : characterization of a microbial consortium composed of two Desulfotomaculum species originating from a deep geological formation.</title>
        <authorList>
            <person name="Aullo T."/>
            <person name="Berlendis S."/>
            <person name="Lascourreges J.-F."/>
            <person name="Dessort D."/>
            <person name="Saint-Laurent S."/>
            <person name="Schraauwers B."/>
            <person name="Mas J."/>
            <person name="Magot M."/>
            <person name="Ranchou-Peyruse A."/>
        </authorList>
    </citation>
    <scope>NUCLEOTIDE SEQUENCE [LARGE SCALE GENOMIC DNA]</scope>
    <source>
        <strain evidence="4 5">Bs107</strain>
    </source>
</reference>
<gene>
    <name evidence="4" type="ORF">P378_02220</name>
</gene>
<keyword evidence="3" id="KW-0472">Membrane</keyword>
<evidence type="ECO:0000313" key="5">
    <source>
        <dbReference type="Proteomes" id="UP000222564"/>
    </source>
</evidence>
<dbReference type="Proteomes" id="UP000222564">
    <property type="component" value="Unassembled WGS sequence"/>
</dbReference>